<name>A0ABQ9EXD1_TEGGR</name>
<accession>A0ABQ9EXD1</accession>
<evidence type="ECO:0000313" key="4">
    <source>
        <dbReference type="Proteomes" id="UP001217089"/>
    </source>
</evidence>
<dbReference type="EMBL" id="JARBDR010000640">
    <property type="protein sequence ID" value="KAJ8309719.1"/>
    <property type="molecule type" value="Genomic_DNA"/>
</dbReference>
<dbReference type="SUPFAM" id="SSF52540">
    <property type="entry name" value="P-loop containing nucleoside triphosphate hydrolases"/>
    <property type="match status" value="1"/>
</dbReference>
<dbReference type="InterPro" id="IPR014001">
    <property type="entry name" value="Helicase_ATP-bd"/>
</dbReference>
<dbReference type="PANTHER" id="PTHR13710:SF120">
    <property type="entry name" value="BIFUNCTIONAL 3'-5' EXONUCLEASE_ATP-DEPENDENT HELICASE WRN"/>
    <property type="match status" value="1"/>
</dbReference>
<comment type="similarity">
    <text evidence="1">Belongs to the helicase family. RecQ subfamily.</text>
</comment>
<evidence type="ECO:0000313" key="3">
    <source>
        <dbReference type="EMBL" id="KAJ8309719.1"/>
    </source>
</evidence>
<feature type="domain" description="Helicase ATP-binding" evidence="2">
    <location>
        <begin position="23"/>
        <end position="174"/>
    </location>
</feature>
<dbReference type="InterPro" id="IPR027417">
    <property type="entry name" value="P-loop_NTPase"/>
</dbReference>
<comment type="caution">
    <text evidence="3">The sequence shown here is derived from an EMBL/GenBank/DDBJ whole genome shotgun (WGS) entry which is preliminary data.</text>
</comment>
<evidence type="ECO:0000256" key="1">
    <source>
        <dbReference type="ARBA" id="ARBA00005446"/>
    </source>
</evidence>
<reference evidence="3 4" key="1">
    <citation type="submission" date="2022-12" db="EMBL/GenBank/DDBJ databases">
        <title>Chromosome-level genome of Tegillarca granosa.</title>
        <authorList>
            <person name="Kim J."/>
        </authorList>
    </citation>
    <scope>NUCLEOTIDE SEQUENCE [LARGE SCALE GENOMIC DNA]</scope>
    <source>
        <strain evidence="3">Teg-2019</strain>
        <tissue evidence="3">Adductor muscle</tissue>
    </source>
</reference>
<dbReference type="PROSITE" id="PS51192">
    <property type="entry name" value="HELICASE_ATP_BIND_1"/>
    <property type="match status" value="1"/>
</dbReference>
<dbReference type="PANTHER" id="PTHR13710">
    <property type="entry name" value="DNA HELICASE RECQ FAMILY MEMBER"/>
    <property type="match status" value="1"/>
</dbReference>
<gene>
    <name evidence="3" type="ORF">KUTeg_011584</name>
</gene>
<dbReference type="Gene3D" id="3.40.50.300">
    <property type="entry name" value="P-loop containing nucleotide triphosphate hydrolases"/>
    <property type="match status" value="1"/>
</dbReference>
<dbReference type="Proteomes" id="UP001217089">
    <property type="component" value="Unassembled WGS sequence"/>
</dbReference>
<keyword evidence="4" id="KW-1185">Reference proteome</keyword>
<sequence length="212" mass="24262">MDAVKEKQEIMTAVTEKKDVFLSTKTRTTPLVFHDDNYFIVVISPLVSIMKEQVIFLNAIGFSATYIGRDEKENVDIEDGKFTFVFSSPEILLGDQKWRNVMLSNRPKLRLIVSGEADTMGESHSPEKHFREWFGHMGEVRSLCPGTPLMVLTATAGPKNREKIYRKLCLVNPLEIVENIDRPNIKLFLKKVKASNNLADVFFWLIDGLQRQ</sequence>
<proteinExistence type="inferred from homology"/>
<protein>
    <recommendedName>
        <fullName evidence="2">Helicase ATP-binding domain-containing protein</fullName>
    </recommendedName>
</protein>
<organism evidence="3 4">
    <name type="scientific">Tegillarca granosa</name>
    <name type="common">Malaysian cockle</name>
    <name type="synonym">Anadara granosa</name>
    <dbReference type="NCBI Taxonomy" id="220873"/>
    <lineage>
        <taxon>Eukaryota</taxon>
        <taxon>Metazoa</taxon>
        <taxon>Spiralia</taxon>
        <taxon>Lophotrochozoa</taxon>
        <taxon>Mollusca</taxon>
        <taxon>Bivalvia</taxon>
        <taxon>Autobranchia</taxon>
        <taxon>Pteriomorphia</taxon>
        <taxon>Arcoida</taxon>
        <taxon>Arcoidea</taxon>
        <taxon>Arcidae</taxon>
        <taxon>Tegillarca</taxon>
    </lineage>
</organism>
<evidence type="ECO:0000259" key="2">
    <source>
        <dbReference type="PROSITE" id="PS51192"/>
    </source>
</evidence>